<dbReference type="SFLD" id="SFLDS00003">
    <property type="entry name" value="Haloacid_Dehalogenase"/>
    <property type="match status" value="1"/>
</dbReference>
<dbReference type="InterPro" id="IPR023198">
    <property type="entry name" value="PGP-like_dom2"/>
</dbReference>
<evidence type="ECO:0000313" key="1">
    <source>
        <dbReference type="EMBL" id="MST72451.1"/>
    </source>
</evidence>
<dbReference type="InterPro" id="IPR041492">
    <property type="entry name" value="HAD_2"/>
</dbReference>
<dbReference type="RefSeq" id="WP_154434591.1">
    <property type="nucleotide sequence ID" value="NZ_VUNC01000003.1"/>
</dbReference>
<sequence>MAYRAAIFDLDGTLLNTLDDLAAADNYALAQMGMPARSREEVRAFLGNGTRALMHLSVPEGTDAATEERAFEVFTHRYNAHHADSTAPYPGIVGLVRDLRNAGMPRAVVSNKPDGDVQALIASYFPGLFDAVVGQRDDVRRKPAPDSLLAVMRELSLSPRDVVYVGDSEVDVQTAANAGTDCVIVSWGFRDVPFLREHGAEVIVSTPDELRTAILGAGGQR</sequence>
<dbReference type="EMBL" id="VUNC01000003">
    <property type="protein sequence ID" value="MST72451.1"/>
    <property type="molecule type" value="Genomic_DNA"/>
</dbReference>
<dbReference type="Gene3D" id="1.10.150.240">
    <property type="entry name" value="Putative phosphatase, domain 2"/>
    <property type="match status" value="1"/>
</dbReference>
<evidence type="ECO:0000313" key="2">
    <source>
        <dbReference type="Proteomes" id="UP000469325"/>
    </source>
</evidence>
<name>A0A6N7XSW1_9ACTN</name>
<dbReference type="GO" id="GO:0006281">
    <property type="term" value="P:DNA repair"/>
    <property type="evidence" value="ECO:0007669"/>
    <property type="project" value="TreeGrafter"/>
</dbReference>
<proteinExistence type="predicted"/>
<keyword evidence="1" id="KW-0378">Hydrolase</keyword>
<dbReference type="NCBIfam" id="TIGR01509">
    <property type="entry name" value="HAD-SF-IA-v3"/>
    <property type="match status" value="1"/>
</dbReference>
<dbReference type="InterPro" id="IPR023214">
    <property type="entry name" value="HAD_sf"/>
</dbReference>
<accession>A0A6N7XSW1</accession>
<dbReference type="GO" id="GO:0008967">
    <property type="term" value="F:phosphoglycolate phosphatase activity"/>
    <property type="evidence" value="ECO:0007669"/>
    <property type="project" value="TreeGrafter"/>
</dbReference>
<dbReference type="InterPro" id="IPR050155">
    <property type="entry name" value="HAD-like_hydrolase_sf"/>
</dbReference>
<gene>
    <name evidence="1" type="ORF">FYJ68_04930</name>
</gene>
<dbReference type="GO" id="GO:0005829">
    <property type="term" value="C:cytosol"/>
    <property type="evidence" value="ECO:0007669"/>
    <property type="project" value="TreeGrafter"/>
</dbReference>
<dbReference type="SUPFAM" id="SSF56784">
    <property type="entry name" value="HAD-like"/>
    <property type="match status" value="1"/>
</dbReference>
<dbReference type="Gene3D" id="3.40.50.1000">
    <property type="entry name" value="HAD superfamily/HAD-like"/>
    <property type="match status" value="1"/>
</dbReference>
<protein>
    <submittedName>
        <fullName evidence="1">HAD-IA family hydrolase</fullName>
    </submittedName>
</protein>
<keyword evidence="2" id="KW-1185">Reference proteome</keyword>
<dbReference type="InterPro" id="IPR036412">
    <property type="entry name" value="HAD-like_sf"/>
</dbReference>
<comment type="caution">
    <text evidence="1">The sequence shown here is derived from an EMBL/GenBank/DDBJ whole genome shotgun (WGS) entry which is preliminary data.</text>
</comment>
<dbReference type="Pfam" id="PF13419">
    <property type="entry name" value="HAD_2"/>
    <property type="match status" value="1"/>
</dbReference>
<dbReference type="PANTHER" id="PTHR43434">
    <property type="entry name" value="PHOSPHOGLYCOLATE PHOSPHATASE"/>
    <property type="match status" value="1"/>
</dbReference>
<dbReference type="NCBIfam" id="TIGR01549">
    <property type="entry name" value="HAD-SF-IA-v1"/>
    <property type="match status" value="1"/>
</dbReference>
<dbReference type="PRINTS" id="PR00413">
    <property type="entry name" value="HADHALOGNASE"/>
</dbReference>
<dbReference type="SFLD" id="SFLDG01129">
    <property type="entry name" value="C1.5:_HAD__Beta-PGM__Phosphata"/>
    <property type="match status" value="1"/>
</dbReference>
<dbReference type="InterPro" id="IPR006439">
    <property type="entry name" value="HAD-SF_hydro_IA"/>
</dbReference>
<dbReference type="PANTHER" id="PTHR43434:SF1">
    <property type="entry name" value="PHOSPHOGLYCOLATE PHOSPHATASE"/>
    <property type="match status" value="1"/>
</dbReference>
<dbReference type="PROSITE" id="PS01228">
    <property type="entry name" value="COF_1"/>
    <property type="match status" value="1"/>
</dbReference>
<dbReference type="SFLD" id="SFLDG01135">
    <property type="entry name" value="C1.5.6:_HAD__Beta-PGM__Phospha"/>
    <property type="match status" value="1"/>
</dbReference>
<organism evidence="1 2">
    <name type="scientific">Olsenella porci</name>
    <dbReference type="NCBI Taxonomy" id="2652279"/>
    <lineage>
        <taxon>Bacteria</taxon>
        <taxon>Bacillati</taxon>
        <taxon>Actinomycetota</taxon>
        <taxon>Coriobacteriia</taxon>
        <taxon>Coriobacteriales</taxon>
        <taxon>Atopobiaceae</taxon>
        <taxon>Olsenella</taxon>
    </lineage>
</organism>
<dbReference type="AlphaFoldDB" id="A0A6N7XSW1"/>
<reference evidence="1 2" key="1">
    <citation type="submission" date="2019-08" db="EMBL/GenBank/DDBJ databases">
        <title>In-depth cultivation of the pig gut microbiome towards novel bacterial diversity and tailored functional studies.</title>
        <authorList>
            <person name="Wylensek D."/>
            <person name="Hitch T.C.A."/>
            <person name="Clavel T."/>
        </authorList>
    </citation>
    <scope>NUCLEOTIDE SEQUENCE [LARGE SCALE GENOMIC DNA]</scope>
    <source>
        <strain evidence="1 2">CA-Schmier-601-WT-1</strain>
    </source>
</reference>
<dbReference type="Proteomes" id="UP000469325">
    <property type="component" value="Unassembled WGS sequence"/>
</dbReference>